<name>A0A841R8A2_9SPIO</name>
<evidence type="ECO:0000256" key="2">
    <source>
        <dbReference type="ARBA" id="ARBA00023125"/>
    </source>
</evidence>
<dbReference type="CDD" id="cd00090">
    <property type="entry name" value="HTH_ARSR"/>
    <property type="match status" value="1"/>
</dbReference>
<evidence type="ECO:0000256" key="1">
    <source>
        <dbReference type="ARBA" id="ARBA00023015"/>
    </source>
</evidence>
<dbReference type="RefSeq" id="WP_184745828.1">
    <property type="nucleotide sequence ID" value="NZ_JACHGJ010000002.1"/>
</dbReference>
<dbReference type="PROSITE" id="PS50995">
    <property type="entry name" value="HTH_MARR_2"/>
    <property type="match status" value="1"/>
</dbReference>
<sequence>MQNSREELKENLQELGHYLMHRSMAGYFQFARKHNLSYSQMFILGRLNKEGRASVSELSSMLDISNSAVSQLLDKLVQSGYIERREDREDRRKKYHYISGKGEKVLKLSIIARSSWMEDLVGKISEEEAAGLLPCLQKIVGRFSEMEPLEPHHRHHLHHQKKNFGEEE</sequence>
<dbReference type="SUPFAM" id="SSF46785">
    <property type="entry name" value="Winged helix' DNA-binding domain"/>
    <property type="match status" value="1"/>
</dbReference>
<dbReference type="GO" id="GO:0003700">
    <property type="term" value="F:DNA-binding transcription factor activity"/>
    <property type="evidence" value="ECO:0007669"/>
    <property type="project" value="InterPro"/>
</dbReference>
<evidence type="ECO:0000313" key="6">
    <source>
        <dbReference type="Proteomes" id="UP000587760"/>
    </source>
</evidence>
<keyword evidence="2 5" id="KW-0238">DNA-binding</keyword>
<reference evidence="5 6" key="1">
    <citation type="submission" date="2020-08" db="EMBL/GenBank/DDBJ databases">
        <title>Genomic Encyclopedia of Type Strains, Phase IV (KMG-IV): sequencing the most valuable type-strain genomes for metagenomic binning, comparative biology and taxonomic classification.</title>
        <authorList>
            <person name="Goeker M."/>
        </authorList>
    </citation>
    <scope>NUCLEOTIDE SEQUENCE [LARGE SCALE GENOMIC DNA]</scope>
    <source>
        <strain evidence="5 6">DSM 2461</strain>
    </source>
</reference>
<dbReference type="InterPro" id="IPR000835">
    <property type="entry name" value="HTH_MarR-typ"/>
</dbReference>
<dbReference type="InterPro" id="IPR023187">
    <property type="entry name" value="Tscrpt_reg_MarR-type_CS"/>
</dbReference>
<feature type="domain" description="HTH marR-type" evidence="4">
    <location>
        <begin position="5"/>
        <end position="141"/>
    </location>
</feature>
<evidence type="ECO:0000313" key="5">
    <source>
        <dbReference type="EMBL" id="MBB6480046.1"/>
    </source>
</evidence>
<dbReference type="InterPro" id="IPR036388">
    <property type="entry name" value="WH-like_DNA-bd_sf"/>
</dbReference>
<dbReference type="InterPro" id="IPR011991">
    <property type="entry name" value="ArsR-like_HTH"/>
</dbReference>
<keyword evidence="3" id="KW-0804">Transcription</keyword>
<accession>A0A841R8A2</accession>
<dbReference type="Pfam" id="PF01047">
    <property type="entry name" value="MarR"/>
    <property type="match status" value="1"/>
</dbReference>
<evidence type="ECO:0000256" key="3">
    <source>
        <dbReference type="ARBA" id="ARBA00023163"/>
    </source>
</evidence>
<protein>
    <submittedName>
        <fullName evidence="5">DNA-binding MarR family transcriptional regulator</fullName>
    </submittedName>
</protein>
<evidence type="ECO:0000259" key="4">
    <source>
        <dbReference type="PROSITE" id="PS50995"/>
    </source>
</evidence>
<keyword evidence="1" id="KW-0805">Transcription regulation</keyword>
<dbReference type="PRINTS" id="PR00598">
    <property type="entry name" value="HTHMARR"/>
</dbReference>
<dbReference type="InterPro" id="IPR036390">
    <property type="entry name" value="WH_DNA-bd_sf"/>
</dbReference>
<dbReference type="GO" id="GO:0003677">
    <property type="term" value="F:DNA binding"/>
    <property type="evidence" value="ECO:0007669"/>
    <property type="project" value="UniProtKB-KW"/>
</dbReference>
<dbReference type="SMART" id="SM00347">
    <property type="entry name" value="HTH_MARR"/>
    <property type="match status" value="1"/>
</dbReference>
<organism evidence="5 6">
    <name type="scientific">Spirochaeta isovalerica</name>
    <dbReference type="NCBI Taxonomy" id="150"/>
    <lineage>
        <taxon>Bacteria</taxon>
        <taxon>Pseudomonadati</taxon>
        <taxon>Spirochaetota</taxon>
        <taxon>Spirochaetia</taxon>
        <taxon>Spirochaetales</taxon>
        <taxon>Spirochaetaceae</taxon>
        <taxon>Spirochaeta</taxon>
    </lineage>
</organism>
<gene>
    <name evidence="5" type="ORF">HNR50_001704</name>
</gene>
<keyword evidence="6" id="KW-1185">Reference proteome</keyword>
<dbReference type="EMBL" id="JACHGJ010000002">
    <property type="protein sequence ID" value="MBB6480046.1"/>
    <property type="molecule type" value="Genomic_DNA"/>
</dbReference>
<comment type="caution">
    <text evidence="5">The sequence shown here is derived from an EMBL/GenBank/DDBJ whole genome shotgun (WGS) entry which is preliminary data.</text>
</comment>
<dbReference type="PROSITE" id="PS01117">
    <property type="entry name" value="HTH_MARR_1"/>
    <property type="match status" value="1"/>
</dbReference>
<dbReference type="PANTHER" id="PTHR42756">
    <property type="entry name" value="TRANSCRIPTIONAL REGULATOR, MARR"/>
    <property type="match status" value="1"/>
</dbReference>
<dbReference type="AlphaFoldDB" id="A0A841R8A2"/>
<proteinExistence type="predicted"/>
<dbReference type="Gene3D" id="1.10.10.10">
    <property type="entry name" value="Winged helix-like DNA-binding domain superfamily/Winged helix DNA-binding domain"/>
    <property type="match status" value="1"/>
</dbReference>
<dbReference type="PANTHER" id="PTHR42756:SF1">
    <property type="entry name" value="TRANSCRIPTIONAL REPRESSOR OF EMRAB OPERON"/>
    <property type="match status" value="1"/>
</dbReference>
<dbReference type="Proteomes" id="UP000587760">
    <property type="component" value="Unassembled WGS sequence"/>
</dbReference>